<feature type="domain" description="LolA-like" evidence="2">
    <location>
        <begin position="159"/>
        <end position="378"/>
    </location>
</feature>
<sequence length="554" mass="63021">MPLRPRIRRTRSLCIVIRQGDKGQCYVSDLSKSDQRYLLGYNVVNGKAHIYSANSALHFGGKGVNEVYMGKDVVRGIRVDRWSSCQYWADMDATMTIDWYFTDETEWDSAVGISIPVRAHVKGRVYTSNTQSHDFDHYYEFFHFFPFIEGSDNSVFETPSGVQCPGRKNTKPLPTIPPDVFSFTTEILDNRQNTISFMDEYFDHKDKLVKYDYRPLPTEYSPYGTNHIIEIHDFNTGVAYITDVTRGNCTIQSIEQGNFDDKTLDARHVRMRSAREFFYFDSTNYTYEGVKKNRNIDCDSWIGLRSDFPTKQAGVNSTWEWYFATNDWTETNPGQEVGGIPIQMRVSAPLLNFDFNYNIYDFKKRQPDLLKFDISACYIMRNRIVFKFLLPGSAIPSVSSLEDFKFAILNAITRVTGVSPLRVSKLQTYFDQDIVVTFELLDVAPIVGDVNNAVREVPLDVAADTLKNLIKGGQFVITIDQSNRNYPNLQSLVANQTEAEGTNYLYQTLNQTITTEQQGYGPGAMAGIGVSMPIVGVGMGIAFGYLLFKVRQSP</sequence>
<organism evidence="4 5">
    <name type="scientific">Potamilus streckersoni</name>
    <dbReference type="NCBI Taxonomy" id="2493646"/>
    <lineage>
        <taxon>Eukaryota</taxon>
        <taxon>Metazoa</taxon>
        <taxon>Spiralia</taxon>
        <taxon>Lophotrochozoa</taxon>
        <taxon>Mollusca</taxon>
        <taxon>Bivalvia</taxon>
        <taxon>Autobranchia</taxon>
        <taxon>Heteroconchia</taxon>
        <taxon>Palaeoheterodonta</taxon>
        <taxon>Unionida</taxon>
        <taxon>Unionoidea</taxon>
        <taxon>Unionidae</taxon>
        <taxon>Ambleminae</taxon>
        <taxon>Lampsilini</taxon>
        <taxon>Potamilus</taxon>
    </lineage>
</organism>
<keyword evidence="1" id="KW-1133">Transmembrane helix</keyword>
<evidence type="ECO:0000313" key="4">
    <source>
        <dbReference type="EMBL" id="KAK3595423.1"/>
    </source>
</evidence>
<protein>
    <submittedName>
        <fullName evidence="4">Uncharacterized protein</fullName>
    </submittedName>
</protein>
<dbReference type="PANTHER" id="PTHR36902">
    <property type="entry name" value="ENRICHED IN SURFACE-LABELED PROTEOME PROTEIN 9"/>
    <property type="match status" value="1"/>
</dbReference>
<evidence type="ECO:0000259" key="2">
    <source>
        <dbReference type="Pfam" id="PF25898"/>
    </source>
</evidence>
<dbReference type="PANTHER" id="PTHR36902:SF1">
    <property type="entry name" value="ENRICHED IN SURFACE-LABELED PROTEOME PROTEIN 9"/>
    <property type="match status" value="1"/>
</dbReference>
<evidence type="ECO:0000256" key="1">
    <source>
        <dbReference type="SAM" id="Phobius"/>
    </source>
</evidence>
<feature type="domain" description="DUF7959" evidence="3">
    <location>
        <begin position="401"/>
        <end position="483"/>
    </location>
</feature>
<dbReference type="Pfam" id="PF25899">
    <property type="entry name" value="DUF7959"/>
    <property type="match status" value="1"/>
</dbReference>
<keyword evidence="1" id="KW-0812">Transmembrane</keyword>
<dbReference type="Proteomes" id="UP001195483">
    <property type="component" value="Unassembled WGS sequence"/>
</dbReference>
<feature type="transmembrane region" description="Helical" evidence="1">
    <location>
        <begin position="524"/>
        <end position="548"/>
    </location>
</feature>
<accession>A0AAE0VYK3</accession>
<reference evidence="4" key="2">
    <citation type="journal article" date="2021" name="Genome Biol. Evol.">
        <title>Developing a high-quality reference genome for a parasitic bivalve with doubly uniparental inheritance (Bivalvia: Unionida).</title>
        <authorList>
            <person name="Smith C.H."/>
        </authorList>
    </citation>
    <scope>NUCLEOTIDE SEQUENCE</scope>
    <source>
        <strain evidence="4">CHS0354</strain>
        <tissue evidence="4">Mantle</tissue>
    </source>
</reference>
<keyword evidence="5" id="KW-1185">Reference proteome</keyword>
<gene>
    <name evidence="4" type="ORF">CHS0354_003417</name>
</gene>
<dbReference type="InterPro" id="IPR058831">
    <property type="entry name" value="LolA-like_dom_2nd"/>
</dbReference>
<feature type="domain" description="LolA-like" evidence="2">
    <location>
        <begin position="20"/>
        <end position="147"/>
    </location>
</feature>
<dbReference type="EMBL" id="JAEAOA010000272">
    <property type="protein sequence ID" value="KAK3595423.1"/>
    <property type="molecule type" value="Genomic_DNA"/>
</dbReference>
<reference evidence="4" key="1">
    <citation type="journal article" date="2021" name="Genome Biol. Evol.">
        <title>A High-Quality Reference Genome for a Parasitic Bivalve with Doubly Uniparental Inheritance (Bivalvia: Unionida).</title>
        <authorList>
            <person name="Smith C.H."/>
        </authorList>
    </citation>
    <scope>NUCLEOTIDE SEQUENCE</scope>
    <source>
        <strain evidence="4">CHS0354</strain>
    </source>
</reference>
<name>A0AAE0VYK3_9BIVA</name>
<keyword evidence="1" id="KW-0472">Membrane</keyword>
<dbReference type="Pfam" id="PF25898">
    <property type="entry name" value="LolA_2nd_metazoa"/>
    <property type="match status" value="2"/>
</dbReference>
<proteinExistence type="predicted"/>
<reference evidence="4" key="3">
    <citation type="submission" date="2023-05" db="EMBL/GenBank/DDBJ databases">
        <authorList>
            <person name="Smith C.H."/>
        </authorList>
    </citation>
    <scope>NUCLEOTIDE SEQUENCE</scope>
    <source>
        <strain evidence="4">CHS0354</strain>
        <tissue evidence="4">Mantle</tissue>
    </source>
</reference>
<evidence type="ECO:0000259" key="3">
    <source>
        <dbReference type="Pfam" id="PF25899"/>
    </source>
</evidence>
<comment type="caution">
    <text evidence="4">The sequence shown here is derived from an EMBL/GenBank/DDBJ whole genome shotgun (WGS) entry which is preliminary data.</text>
</comment>
<dbReference type="InterPro" id="IPR058265">
    <property type="entry name" value="DUF7959"/>
</dbReference>
<dbReference type="AlphaFoldDB" id="A0AAE0VYK3"/>
<evidence type="ECO:0000313" key="5">
    <source>
        <dbReference type="Proteomes" id="UP001195483"/>
    </source>
</evidence>